<keyword evidence="9" id="KW-1185">Reference proteome</keyword>
<dbReference type="InterPro" id="IPR017907">
    <property type="entry name" value="Znf_RING_CS"/>
</dbReference>
<dbReference type="SUPFAM" id="SSF57850">
    <property type="entry name" value="RING/U-box"/>
    <property type="match status" value="1"/>
</dbReference>
<feature type="coiled-coil region" evidence="5">
    <location>
        <begin position="903"/>
        <end position="930"/>
    </location>
</feature>
<dbReference type="PROSITE" id="PS50089">
    <property type="entry name" value="ZF_RING_2"/>
    <property type="match status" value="1"/>
</dbReference>
<keyword evidence="2 4" id="KW-0863">Zinc-finger</keyword>
<dbReference type="InterPro" id="IPR047126">
    <property type="entry name" value="RNF141-like"/>
</dbReference>
<dbReference type="EMBL" id="BLLK01000019">
    <property type="protein sequence ID" value="GFH44456.1"/>
    <property type="molecule type" value="Genomic_DNA"/>
</dbReference>
<dbReference type="PANTHER" id="PTHR12109:SF5">
    <property type="entry name" value="RING-TYPE DOMAIN-CONTAINING PROTEIN"/>
    <property type="match status" value="1"/>
</dbReference>
<evidence type="ECO:0000256" key="1">
    <source>
        <dbReference type="ARBA" id="ARBA00022723"/>
    </source>
</evidence>
<dbReference type="PROSITE" id="PS00518">
    <property type="entry name" value="ZF_RING_1"/>
    <property type="match status" value="1"/>
</dbReference>
<keyword evidence="3" id="KW-0862">Zinc</keyword>
<name>A0AAD3CEQ9_9STRA</name>
<proteinExistence type="predicted"/>
<protein>
    <recommendedName>
        <fullName evidence="7">RING-type domain-containing protein</fullName>
    </recommendedName>
</protein>
<accession>A0AAD3CEQ9</accession>
<dbReference type="Gene3D" id="1.25.40.20">
    <property type="entry name" value="Ankyrin repeat-containing domain"/>
    <property type="match status" value="2"/>
</dbReference>
<evidence type="ECO:0000256" key="2">
    <source>
        <dbReference type="ARBA" id="ARBA00022771"/>
    </source>
</evidence>
<dbReference type="SMART" id="SM00184">
    <property type="entry name" value="RING"/>
    <property type="match status" value="1"/>
</dbReference>
<evidence type="ECO:0000256" key="4">
    <source>
        <dbReference type="PROSITE-ProRule" id="PRU00175"/>
    </source>
</evidence>
<gene>
    <name evidence="8" type="ORF">CTEN210_00930</name>
</gene>
<dbReference type="InterPro" id="IPR036770">
    <property type="entry name" value="Ankyrin_rpt-contain_sf"/>
</dbReference>
<reference evidence="8 9" key="1">
    <citation type="journal article" date="2021" name="Sci. Rep.">
        <title>The genome of the diatom Chaetoceros tenuissimus carries an ancient integrated fragment of an extant virus.</title>
        <authorList>
            <person name="Hongo Y."/>
            <person name="Kimura K."/>
            <person name="Takaki Y."/>
            <person name="Yoshida Y."/>
            <person name="Baba S."/>
            <person name="Kobayashi G."/>
            <person name="Nagasaki K."/>
            <person name="Hano T."/>
            <person name="Tomaru Y."/>
        </authorList>
    </citation>
    <scope>NUCLEOTIDE SEQUENCE [LARGE SCALE GENOMIC DNA]</scope>
    <source>
        <strain evidence="8 9">NIES-3715</strain>
    </source>
</reference>
<sequence>MSSPSITSQVPEKDILHKLNKERRYREIEWYLDSPNYAREKKIEWILYHPPKDSSQRSLLCEDRSEKSLFHAICELRCPKYIIEKVFDILGEKELSSNTCTDYFCKKTLFADLYKPSSEESKQKLIIERMMKKLSKLPEVKLELLERAISKKFFGISKKLLHYITGLELIMVERSWRASIPLKMNFFQFFLYVKEEGAQFYWNRYYYRDIKKPTVKILNMMLDKGGKELVLRTNEKGQSILHTFGYFGNEKLVPILKRIVEIGGADLLKIQDKKGTTILHRLLQQKGYIASGYWKTLGEIFDFILDNGGKELVHKTNEDGKTILNNFTYDKDFVPIVRRIVELGGESLFKIQDKNGDTILHQLFRQHYISKHSYQDPFLRSYFEEEFKIDNNEKKQILELYMNNLANNKEVVIIRNNDGKTVIDLVLESKNQPCIDVLKELTYEEFIFNQDAQEGKTVLHKACEQKMYDEIQMFLETGGKELLMKQDAQGNSAIHLLPNCCENHDRQFQCIRGIIEIGGKDLFTTKNNEGNKPPILSQIDQYTQDSQQLLQVKIEHLKKQLVLEEKRGQNEIEIVKKWHEERHEESVSVLEEKEKEVQRLQEVERSMMKVIEDQKQMIDTLQKERQQFSDDSEKKQQENDALKQDIETLKQQIASSTSEQLRDRRDIDTEEKIAKDNFEEVALFSATKKRDKVDKCKVQREQVEKVLECSICFDPFDDPHIVPECCHRFCFKCIDTAIKKSGKECPMCRKRISSKRSLRRDDLIGKISKIVFSDDKEGDENKDQHTKTTKAKSAIEIQQYQEEVTSMKEKLESQEEMLKQSDSNISQLEKHIAEKDGVITAKERENNALKQENDALKLKLSSSLSSKRSRAENESTDNDEDEIISKKRRKTIKESEATSFYMNEALESENEDLLQQLKKEKADHSKTIERLGFARKKLKDAYRTNQR</sequence>
<feature type="region of interest" description="Disordered" evidence="6">
    <location>
        <begin position="850"/>
        <end position="889"/>
    </location>
</feature>
<keyword evidence="5" id="KW-0175">Coiled coil</keyword>
<organism evidence="8 9">
    <name type="scientific">Chaetoceros tenuissimus</name>
    <dbReference type="NCBI Taxonomy" id="426638"/>
    <lineage>
        <taxon>Eukaryota</taxon>
        <taxon>Sar</taxon>
        <taxon>Stramenopiles</taxon>
        <taxon>Ochrophyta</taxon>
        <taxon>Bacillariophyta</taxon>
        <taxon>Coscinodiscophyceae</taxon>
        <taxon>Chaetocerotophycidae</taxon>
        <taxon>Chaetocerotales</taxon>
        <taxon>Chaetocerotaceae</taxon>
        <taxon>Chaetoceros</taxon>
    </lineage>
</organism>
<evidence type="ECO:0000256" key="6">
    <source>
        <dbReference type="SAM" id="MobiDB-lite"/>
    </source>
</evidence>
<evidence type="ECO:0000313" key="9">
    <source>
        <dbReference type="Proteomes" id="UP001054902"/>
    </source>
</evidence>
<evidence type="ECO:0000313" key="8">
    <source>
        <dbReference type="EMBL" id="GFH44456.1"/>
    </source>
</evidence>
<feature type="domain" description="RING-type" evidence="7">
    <location>
        <begin position="709"/>
        <end position="749"/>
    </location>
</feature>
<comment type="caution">
    <text evidence="8">The sequence shown here is derived from an EMBL/GenBank/DDBJ whole genome shotgun (WGS) entry which is preliminary data.</text>
</comment>
<dbReference type="Pfam" id="PF13923">
    <property type="entry name" value="zf-C3HC4_2"/>
    <property type="match status" value="1"/>
</dbReference>
<dbReference type="PANTHER" id="PTHR12109">
    <property type="entry name" value="RING FINGER PROTEIN 141-RELATED"/>
    <property type="match status" value="1"/>
</dbReference>
<dbReference type="AlphaFoldDB" id="A0AAD3CEQ9"/>
<dbReference type="InterPro" id="IPR013083">
    <property type="entry name" value="Znf_RING/FYVE/PHD"/>
</dbReference>
<feature type="coiled-coil region" evidence="5">
    <location>
        <begin position="583"/>
        <end position="659"/>
    </location>
</feature>
<dbReference type="GO" id="GO:0008270">
    <property type="term" value="F:zinc ion binding"/>
    <property type="evidence" value="ECO:0007669"/>
    <property type="project" value="UniProtKB-KW"/>
</dbReference>
<dbReference type="SUPFAM" id="SSF48403">
    <property type="entry name" value="Ankyrin repeat"/>
    <property type="match status" value="1"/>
</dbReference>
<evidence type="ECO:0000259" key="7">
    <source>
        <dbReference type="PROSITE" id="PS50089"/>
    </source>
</evidence>
<dbReference type="Proteomes" id="UP001054902">
    <property type="component" value="Unassembled WGS sequence"/>
</dbReference>
<dbReference type="InterPro" id="IPR001841">
    <property type="entry name" value="Znf_RING"/>
</dbReference>
<evidence type="ECO:0000256" key="5">
    <source>
        <dbReference type="SAM" id="Coils"/>
    </source>
</evidence>
<evidence type="ECO:0000256" key="3">
    <source>
        <dbReference type="ARBA" id="ARBA00022833"/>
    </source>
</evidence>
<dbReference type="Gene3D" id="3.30.40.10">
    <property type="entry name" value="Zinc/RING finger domain, C3HC4 (zinc finger)"/>
    <property type="match status" value="1"/>
</dbReference>
<keyword evidence="1" id="KW-0479">Metal-binding</keyword>